<gene>
    <name evidence="5" type="ORF">HPHI1048_LOCUS18340</name>
</gene>
<dbReference type="InterPro" id="IPR036864">
    <property type="entry name" value="Zn2-C6_fun-type_DNA-bd_sf"/>
</dbReference>
<feature type="domain" description="Zn(2)-C6 fungal-type" evidence="4">
    <location>
        <begin position="36"/>
        <end position="71"/>
    </location>
</feature>
<feature type="domain" description="Zn(2)-C6 fungal-type" evidence="4">
    <location>
        <begin position="129"/>
        <end position="157"/>
    </location>
</feature>
<dbReference type="InterPro" id="IPR050335">
    <property type="entry name" value="ERT1_acuK_gluconeogen_tf"/>
</dbReference>
<evidence type="ECO:0000256" key="1">
    <source>
        <dbReference type="ARBA" id="ARBA00022723"/>
    </source>
</evidence>
<keyword evidence="1" id="KW-0479">Metal-binding</keyword>
<organism evidence="5">
    <name type="scientific">Hanusia phi</name>
    <dbReference type="NCBI Taxonomy" id="3032"/>
    <lineage>
        <taxon>Eukaryota</taxon>
        <taxon>Cryptophyceae</taxon>
        <taxon>Pyrenomonadales</taxon>
        <taxon>Geminigeraceae</taxon>
        <taxon>Hanusia</taxon>
    </lineage>
</organism>
<feature type="domain" description="Zn(2)-C6 fungal-type" evidence="4">
    <location>
        <begin position="267"/>
        <end position="296"/>
    </location>
</feature>
<dbReference type="GO" id="GO:0008270">
    <property type="term" value="F:zinc ion binding"/>
    <property type="evidence" value="ECO:0007669"/>
    <property type="project" value="InterPro"/>
</dbReference>
<protein>
    <recommendedName>
        <fullName evidence="4">Zn(2)-C6 fungal-type domain-containing protein</fullName>
    </recommendedName>
</protein>
<feature type="domain" description="Zn(2)-C6 fungal-type" evidence="4">
    <location>
        <begin position="209"/>
        <end position="242"/>
    </location>
</feature>
<dbReference type="Gene3D" id="4.10.240.10">
    <property type="entry name" value="Zn(2)-C6 fungal-type DNA-binding domain"/>
    <property type="match status" value="4"/>
</dbReference>
<dbReference type="SMART" id="SM00066">
    <property type="entry name" value="GAL4"/>
    <property type="match status" value="4"/>
</dbReference>
<accession>A0A7S0HS25</accession>
<dbReference type="PANTHER" id="PTHR47659">
    <property type="entry name" value="ZN(II)2CYS6 TRANSCRIPTION FACTOR (EUROFUNG)-RELATED"/>
    <property type="match status" value="1"/>
</dbReference>
<feature type="region of interest" description="Disordered" evidence="3">
    <location>
        <begin position="83"/>
        <end position="123"/>
    </location>
</feature>
<evidence type="ECO:0000256" key="3">
    <source>
        <dbReference type="SAM" id="MobiDB-lite"/>
    </source>
</evidence>
<evidence type="ECO:0000259" key="4">
    <source>
        <dbReference type="PROSITE" id="PS50048"/>
    </source>
</evidence>
<evidence type="ECO:0000256" key="2">
    <source>
        <dbReference type="ARBA" id="ARBA00023242"/>
    </source>
</evidence>
<keyword evidence="2" id="KW-0539">Nucleus</keyword>
<name>A0A7S0HS25_9CRYP</name>
<proteinExistence type="predicted"/>
<reference evidence="5" key="1">
    <citation type="submission" date="2021-01" db="EMBL/GenBank/DDBJ databases">
        <authorList>
            <person name="Corre E."/>
            <person name="Pelletier E."/>
            <person name="Niang G."/>
            <person name="Scheremetjew M."/>
            <person name="Finn R."/>
            <person name="Kale V."/>
            <person name="Holt S."/>
            <person name="Cochrane G."/>
            <person name="Meng A."/>
            <person name="Brown T."/>
            <person name="Cohen L."/>
        </authorList>
    </citation>
    <scope>NUCLEOTIDE SEQUENCE</scope>
    <source>
        <strain evidence="5">CCMP325</strain>
    </source>
</reference>
<dbReference type="PROSITE" id="PS50048">
    <property type="entry name" value="ZN2_CY6_FUNGAL_2"/>
    <property type="match status" value="4"/>
</dbReference>
<dbReference type="EMBL" id="HBEO01027176">
    <property type="protein sequence ID" value="CAD8498612.1"/>
    <property type="molecule type" value="Transcribed_RNA"/>
</dbReference>
<dbReference type="GO" id="GO:0000981">
    <property type="term" value="F:DNA-binding transcription factor activity, RNA polymerase II-specific"/>
    <property type="evidence" value="ECO:0007669"/>
    <property type="project" value="InterPro"/>
</dbReference>
<sequence>MFVEGAMQNVADMVAGNSAAFAISNFARRKKVRNGACIPCRHVKLKCDEQKPCRRCVRHWGYIVANSVCVSWREELRPFDADAPDGVAAGEQADVEGEPGQKQLQMGGRAEETASQSEAPAKRHQVSRACEPCRRKKLKCEDTRPCSRCVRKGTACTGPTLSYEVMVEDRQRSSEMLPRGGDGFTIEESKFLPFNELQLNRRRAQVAQACGPCKRSKVKCDDVRPCSRCVKEGPAMMRACSEGFGITDSLQAQALAGRPVSRRVPSSCERCRRSKLKCDMERPCRNCVSHGDSMKCIDSSLAIINGETKQAVQEAHKPQTSFSRLEMLLKASEADWTAGDGTGNFADTAPVKEAQVATTSSALTAPSDLSMLEKLVNLTSQLVEGKFEGEGKSTPSNECRISISRICDQ</sequence>
<dbReference type="AlphaFoldDB" id="A0A7S0HS25"/>
<dbReference type="CDD" id="cd00067">
    <property type="entry name" value="GAL4"/>
    <property type="match status" value="4"/>
</dbReference>
<evidence type="ECO:0000313" key="5">
    <source>
        <dbReference type="EMBL" id="CAD8498612.1"/>
    </source>
</evidence>
<dbReference type="InterPro" id="IPR001138">
    <property type="entry name" value="Zn2Cys6_DnaBD"/>
</dbReference>
<dbReference type="PANTHER" id="PTHR47659:SF7">
    <property type="entry name" value="FUNGAL TRANSCRIPTIONAL REGULATORY PROTEIN, N-TERMINAL DOMAIN-CONTAINING PROTEIN"/>
    <property type="match status" value="1"/>
</dbReference>
<dbReference type="Pfam" id="PF00172">
    <property type="entry name" value="Zn_clus"/>
    <property type="match status" value="4"/>
</dbReference>
<dbReference type="SUPFAM" id="SSF57701">
    <property type="entry name" value="Zn2/Cys6 DNA-binding domain"/>
    <property type="match status" value="4"/>
</dbReference>
<dbReference type="PROSITE" id="PS00463">
    <property type="entry name" value="ZN2_CY6_FUNGAL_1"/>
    <property type="match status" value="2"/>
</dbReference>